<sequence>MAANGWRERLGRHKALTWALGLLLVVFWLWRGQVYQAANEAPVPGPAHPEHEFQLQVQAMAAEPYQPRVVLQGQLQAVRQLVVRARVEGTVENLPELGDAVHAGDEMLRLSIDDRKANLARAEAERALRMAELAAAERLKRKGLLAETDYLMRKSAAAEAEAALTQARLALEHSRPAAPFAGTVDARHVEAGDYVKAGDELLHLVDTSELKLMAYVPQQQVFGLAPGLPVTAVLLDGRELAGSLTFVASAADENTRSFAVEARFANPENARLVGASAELRISLPPRPAHRLSPALLALDESGRPGVHLVDAQNRLQLMPVTLLAITPEQAWVDGLPEHARVVVRGAGFVAEGNTVAVRELSQ</sequence>
<comment type="similarity">
    <text evidence="1">Belongs to the membrane fusion protein (MFP) (TC 8.A.1) family.</text>
</comment>
<accession>A0A233RF48</accession>
<dbReference type="OrthoDB" id="9806939at2"/>
<evidence type="ECO:0000313" key="2">
    <source>
        <dbReference type="EMBL" id="OXY81999.1"/>
    </source>
</evidence>
<evidence type="ECO:0000313" key="3">
    <source>
        <dbReference type="Proteomes" id="UP000242757"/>
    </source>
</evidence>
<dbReference type="Gene3D" id="2.40.30.170">
    <property type="match status" value="1"/>
</dbReference>
<dbReference type="Proteomes" id="UP000242757">
    <property type="component" value="Unassembled WGS sequence"/>
</dbReference>
<dbReference type="EMBL" id="NBIM01000001">
    <property type="protein sequence ID" value="OXY81999.1"/>
    <property type="molecule type" value="Genomic_DNA"/>
</dbReference>
<dbReference type="NCBIfam" id="TIGR01730">
    <property type="entry name" value="RND_mfp"/>
    <property type="match status" value="1"/>
</dbReference>
<dbReference type="PANTHER" id="PTHR30469">
    <property type="entry name" value="MULTIDRUG RESISTANCE PROTEIN MDTA"/>
    <property type="match status" value="1"/>
</dbReference>
<protein>
    <submittedName>
        <fullName evidence="2">Efflux transporter periplasmic adaptor subunit</fullName>
    </submittedName>
</protein>
<dbReference type="AlphaFoldDB" id="A0A233RF48"/>
<dbReference type="InterPro" id="IPR006143">
    <property type="entry name" value="RND_pump_MFP"/>
</dbReference>
<evidence type="ECO:0000256" key="1">
    <source>
        <dbReference type="ARBA" id="ARBA00009477"/>
    </source>
</evidence>
<dbReference type="GO" id="GO:0015562">
    <property type="term" value="F:efflux transmembrane transporter activity"/>
    <property type="evidence" value="ECO:0007669"/>
    <property type="project" value="TreeGrafter"/>
</dbReference>
<name>A0A233RF48_9GAMM</name>
<comment type="caution">
    <text evidence="2">The sequence shown here is derived from an EMBL/GenBank/DDBJ whole genome shotgun (WGS) entry which is preliminary data.</text>
</comment>
<dbReference type="GO" id="GO:1990281">
    <property type="term" value="C:efflux pump complex"/>
    <property type="evidence" value="ECO:0007669"/>
    <property type="project" value="TreeGrafter"/>
</dbReference>
<reference evidence="2 3" key="1">
    <citation type="submission" date="2017-08" db="EMBL/GenBank/DDBJ databases">
        <title>A Genome Sequence of Oceanimonas doudoroffii ATCC 27123T.</title>
        <authorList>
            <person name="Brennan M.A."/>
            <person name="Maclea K.S."/>
            <person name="Mcclelland W.D."/>
            <person name="Trachtenberg A.M."/>
        </authorList>
    </citation>
    <scope>NUCLEOTIDE SEQUENCE [LARGE SCALE GENOMIC DNA]</scope>
    <source>
        <strain evidence="2 3">ATCC 27123</strain>
    </source>
</reference>
<keyword evidence="3" id="KW-1185">Reference proteome</keyword>
<dbReference type="RefSeq" id="WP_094198778.1">
    <property type="nucleotide sequence ID" value="NZ_NBIM01000001.1"/>
</dbReference>
<dbReference type="SUPFAM" id="SSF111369">
    <property type="entry name" value="HlyD-like secretion proteins"/>
    <property type="match status" value="1"/>
</dbReference>
<proteinExistence type="inferred from homology"/>
<dbReference type="Gene3D" id="2.40.50.100">
    <property type="match status" value="1"/>
</dbReference>
<gene>
    <name evidence="2" type="ORF">B6S08_00220</name>
</gene>
<organism evidence="2 3">
    <name type="scientific">Oceanimonas doudoroffii</name>
    <dbReference type="NCBI Taxonomy" id="84158"/>
    <lineage>
        <taxon>Bacteria</taxon>
        <taxon>Pseudomonadati</taxon>
        <taxon>Pseudomonadota</taxon>
        <taxon>Gammaproteobacteria</taxon>
        <taxon>Aeromonadales</taxon>
        <taxon>Aeromonadaceae</taxon>
        <taxon>Oceanimonas</taxon>
    </lineage>
</organism>
<dbReference type="Gene3D" id="1.10.287.470">
    <property type="entry name" value="Helix hairpin bin"/>
    <property type="match status" value="1"/>
</dbReference>